<keyword evidence="2" id="KW-1133">Transmembrane helix</keyword>
<dbReference type="RefSeq" id="WP_113853683.1">
    <property type="nucleotide sequence ID" value="NZ_PDCH01000010.1"/>
</dbReference>
<sequence length="250" mass="26446">MVDKNDKTPSPHGDAKQDPHPGDGQDPQPRTEATKTRNRNPGSGRKHGGEQAEHRTPTTHSKASDTTQKDRTGTKEGGRRKEKASTAQSDHGKSQDGPSVAEQAGHLAGTAMRNVKEHSRYSPLYLGFAVAFAVASLGLAFSTFPIFLSLPVAGVLLGVSVWLLGHVGVIKLGGGEGEGNRAKQHRKSVRLTVISSLVGLQIAVTDIFLFTRLGSVGPRQSGIVVAWLIATALEALGAAVIVAADLHHRR</sequence>
<keyword evidence="4" id="KW-1185">Reference proteome</keyword>
<name>A0A366KD49_9BIFI</name>
<feature type="transmembrane region" description="Helical" evidence="2">
    <location>
        <begin position="191"/>
        <end position="211"/>
    </location>
</feature>
<dbReference type="AlphaFoldDB" id="A0A366KD49"/>
<gene>
    <name evidence="3" type="ORF">CRD59_05460</name>
</gene>
<keyword evidence="2" id="KW-0812">Transmembrane</keyword>
<evidence type="ECO:0000313" key="3">
    <source>
        <dbReference type="EMBL" id="RBP99098.1"/>
    </source>
</evidence>
<feature type="transmembrane region" description="Helical" evidence="2">
    <location>
        <begin position="122"/>
        <end position="141"/>
    </location>
</feature>
<feature type="compositionally biased region" description="Basic and acidic residues" evidence="1">
    <location>
        <begin position="67"/>
        <end position="79"/>
    </location>
</feature>
<evidence type="ECO:0000313" key="4">
    <source>
        <dbReference type="Proteomes" id="UP000252345"/>
    </source>
</evidence>
<feature type="region of interest" description="Disordered" evidence="1">
    <location>
        <begin position="1"/>
        <end position="101"/>
    </location>
</feature>
<dbReference type="EMBL" id="PDCH01000010">
    <property type="protein sequence ID" value="RBP99098.1"/>
    <property type="molecule type" value="Genomic_DNA"/>
</dbReference>
<accession>A0A366KD49</accession>
<feature type="transmembrane region" description="Helical" evidence="2">
    <location>
        <begin position="147"/>
        <end position="170"/>
    </location>
</feature>
<feature type="compositionally biased region" description="Basic and acidic residues" evidence="1">
    <location>
        <begin position="47"/>
        <end position="56"/>
    </location>
</feature>
<protein>
    <submittedName>
        <fullName evidence="3">Uncharacterized protein</fullName>
    </submittedName>
</protein>
<reference evidence="3 4" key="1">
    <citation type="submission" date="2017-10" db="EMBL/GenBank/DDBJ databases">
        <title>Bifidobacterium xylocopum sp. nov. and Bifidobacterium aemilianum sp. nov., from the carpenter bee (Xylocopa violacea) digestive tract.</title>
        <authorList>
            <person name="Alberoni D."/>
            <person name="Baffoni L."/>
            <person name="Di Gioia D."/>
            <person name="Gaggia F."/>
            <person name="Biavati B."/>
        </authorList>
    </citation>
    <scope>NUCLEOTIDE SEQUENCE [LARGE SCALE GENOMIC DNA]</scope>
    <source>
        <strain evidence="3 4">XV2</strain>
    </source>
</reference>
<dbReference type="OrthoDB" id="3243326at2"/>
<proteinExistence type="predicted"/>
<evidence type="ECO:0000256" key="1">
    <source>
        <dbReference type="SAM" id="MobiDB-lite"/>
    </source>
</evidence>
<evidence type="ECO:0000256" key="2">
    <source>
        <dbReference type="SAM" id="Phobius"/>
    </source>
</evidence>
<comment type="caution">
    <text evidence="3">The sequence shown here is derived from an EMBL/GenBank/DDBJ whole genome shotgun (WGS) entry which is preliminary data.</text>
</comment>
<organism evidence="3 4">
    <name type="scientific">Bifidobacterium xylocopae</name>
    <dbReference type="NCBI Taxonomy" id="2493119"/>
    <lineage>
        <taxon>Bacteria</taxon>
        <taxon>Bacillati</taxon>
        <taxon>Actinomycetota</taxon>
        <taxon>Actinomycetes</taxon>
        <taxon>Bifidobacteriales</taxon>
        <taxon>Bifidobacteriaceae</taxon>
        <taxon>Bifidobacterium</taxon>
    </lineage>
</organism>
<dbReference type="Proteomes" id="UP000252345">
    <property type="component" value="Unassembled WGS sequence"/>
</dbReference>
<feature type="transmembrane region" description="Helical" evidence="2">
    <location>
        <begin position="223"/>
        <end position="244"/>
    </location>
</feature>
<feature type="compositionally biased region" description="Basic and acidic residues" evidence="1">
    <location>
        <begin position="1"/>
        <end position="23"/>
    </location>
</feature>
<keyword evidence="2" id="KW-0472">Membrane</keyword>